<evidence type="ECO:0000256" key="1">
    <source>
        <dbReference type="ARBA" id="ARBA00004141"/>
    </source>
</evidence>
<evidence type="ECO:0000256" key="2">
    <source>
        <dbReference type="ARBA" id="ARBA00006727"/>
    </source>
</evidence>
<proteinExistence type="inferred from homology"/>
<dbReference type="OrthoDB" id="2213137at2759"/>
<dbReference type="PANTHER" id="PTHR11360">
    <property type="entry name" value="MONOCARBOXYLATE TRANSPORTER"/>
    <property type="match status" value="1"/>
</dbReference>
<organism evidence="4 5">
    <name type="scientific">Puccinia coronata f. sp. avenae</name>
    <dbReference type="NCBI Taxonomy" id="200324"/>
    <lineage>
        <taxon>Eukaryota</taxon>
        <taxon>Fungi</taxon>
        <taxon>Dikarya</taxon>
        <taxon>Basidiomycota</taxon>
        <taxon>Pucciniomycotina</taxon>
        <taxon>Pucciniomycetes</taxon>
        <taxon>Pucciniales</taxon>
        <taxon>Pucciniaceae</taxon>
        <taxon>Puccinia</taxon>
    </lineage>
</organism>
<dbReference type="PANTHER" id="PTHR11360:SF287">
    <property type="entry name" value="MFS MONOCARBOXYLATE TRANSPORTER"/>
    <property type="match status" value="1"/>
</dbReference>
<dbReference type="InterPro" id="IPR011701">
    <property type="entry name" value="MFS"/>
</dbReference>
<feature type="transmembrane region" description="Helical" evidence="3">
    <location>
        <begin position="153"/>
        <end position="179"/>
    </location>
</feature>
<feature type="transmembrane region" description="Helical" evidence="3">
    <location>
        <begin position="223"/>
        <end position="242"/>
    </location>
</feature>
<feature type="transmembrane region" description="Helical" evidence="3">
    <location>
        <begin position="249"/>
        <end position="272"/>
    </location>
</feature>
<dbReference type="Gene3D" id="1.20.1250.20">
    <property type="entry name" value="MFS general substrate transporter like domains"/>
    <property type="match status" value="1"/>
</dbReference>
<sequence length="391" mass="42264">MADETALPPPLSLEADSNFPFGIELRYLVRIVRKFGESKVLIVSTKKDGPAVMHVIYLDYLALVIPPDVMAYNSISVSFYSRTKEGIKRKFSIDPNSSDVFFQDDATRSAITLKNNSSSSSTAIIPETISLSPCRSLEPPQNPVGIDWPASRYVAAMFMLEFAIWGFGASYGVLLDFYLHSKFQSEPGASIILPSVGTVNTGIMASLVPVITTVTNIFPRSKFPITYVGLVVFLTSVFLSSFAQSSIHVLLTLGLGFGFGGVATYIPALSYLPGWFSPSGSRGLANGIIFSGSGIGGLVFPIILENLLPRDGANKTLKYCALVLTVLCGAAVYVIKPRNQAPSQTQEKHGTFRAAFGDVAALKNLNFWIFLLSNTLQALASFLPALYLPSK</sequence>
<keyword evidence="5" id="KW-1185">Reference proteome</keyword>
<dbReference type="SUPFAM" id="SSF103473">
    <property type="entry name" value="MFS general substrate transporter"/>
    <property type="match status" value="1"/>
</dbReference>
<comment type="similarity">
    <text evidence="2">Belongs to the major facilitator superfamily. Monocarboxylate porter (TC 2.A.1.13) family.</text>
</comment>
<evidence type="ECO:0008006" key="6">
    <source>
        <dbReference type="Google" id="ProtNLM"/>
    </source>
</evidence>
<protein>
    <recommendedName>
        <fullName evidence="6">Major facilitator superfamily (MFS) profile domain-containing protein</fullName>
    </recommendedName>
</protein>
<keyword evidence="3" id="KW-1133">Transmembrane helix</keyword>
<feature type="transmembrane region" description="Helical" evidence="3">
    <location>
        <begin position="367"/>
        <end position="388"/>
    </location>
</feature>
<evidence type="ECO:0000313" key="4">
    <source>
        <dbReference type="EMBL" id="PLW15645.1"/>
    </source>
</evidence>
<feature type="transmembrane region" description="Helical" evidence="3">
    <location>
        <begin position="316"/>
        <end position="335"/>
    </location>
</feature>
<dbReference type="EMBL" id="PGCJ01000890">
    <property type="protein sequence ID" value="PLW15645.1"/>
    <property type="molecule type" value="Genomic_DNA"/>
</dbReference>
<dbReference type="InterPro" id="IPR050327">
    <property type="entry name" value="Proton-linked_MCT"/>
</dbReference>
<dbReference type="AlphaFoldDB" id="A0A2N5SQV8"/>
<dbReference type="STRING" id="200324.A0A2N5SQV8"/>
<dbReference type="GO" id="GO:0016020">
    <property type="term" value="C:membrane"/>
    <property type="evidence" value="ECO:0007669"/>
    <property type="project" value="UniProtKB-SubCell"/>
</dbReference>
<feature type="transmembrane region" description="Helical" evidence="3">
    <location>
        <begin position="191"/>
        <end position="211"/>
    </location>
</feature>
<feature type="transmembrane region" description="Helical" evidence="3">
    <location>
        <begin position="284"/>
        <end position="304"/>
    </location>
</feature>
<dbReference type="GO" id="GO:0022857">
    <property type="term" value="F:transmembrane transporter activity"/>
    <property type="evidence" value="ECO:0007669"/>
    <property type="project" value="InterPro"/>
</dbReference>
<keyword evidence="3" id="KW-0472">Membrane</keyword>
<dbReference type="Proteomes" id="UP000235388">
    <property type="component" value="Unassembled WGS sequence"/>
</dbReference>
<comment type="caution">
    <text evidence="4">The sequence shown here is derived from an EMBL/GenBank/DDBJ whole genome shotgun (WGS) entry which is preliminary data.</text>
</comment>
<evidence type="ECO:0000256" key="3">
    <source>
        <dbReference type="SAM" id="Phobius"/>
    </source>
</evidence>
<gene>
    <name evidence="4" type="ORF">PCANC_15109</name>
</gene>
<name>A0A2N5SQV8_9BASI</name>
<keyword evidence="3" id="KW-0812">Transmembrane</keyword>
<comment type="subcellular location">
    <subcellularLocation>
        <location evidence="1">Membrane</location>
        <topology evidence="1">Multi-pass membrane protein</topology>
    </subcellularLocation>
</comment>
<accession>A0A2N5SQV8</accession>
<dbReference type="Pfam" id="PF07690">
    <property type="entry name" value="MFS_1"/>
    <property type="match status" value="1"/>
</dbReference>
<evidence type="ECO:0000313" key="5">
    <source>
        <dbReference type="Proteomes" id="UP000235388"/>
    </source>
</evidence>
<dbReference type="InterPro" id="IPR036259">
    <property type="entry name" value="MFS_trans_sf"/>
</dbReference>
<reference evidence="4 5" key="1">
    <citation type="submission" date="2017-11" db="EMBL/GenBank/DDBJ databases">
        <title>De novo assembly and phasing of dikaryotic genomes from two isolates of Puccinia coronata f. sp. avenae, the causal agent of oat crown rust.</title>
        <authorList>
            <person name="Miller M.E."/>
            <person name="Zhang Y."/>
            <person name="Omidvar V."/>
            <person name="Sperschneider J."/>
            <person name="Schwessinger B."/>
            <person name="Raley C."/>
            <person name="Palmer J.M."/>
            <person name="Garnica D."/>
            <person name="Upadhyaya N."/>
            <person name="Rathjen J."/>
            <person name="Taylor J.M."/>
            <person name="Park R.F."/>
            <person name="Dodds P.N."/>
            <person name="Hirsch C.D."/>
            <person name="Kianian S.F."/>
            <person name="Figueroa M."/>
        </authorList>
    </citation>
    <scope>NUCLEOTIDE SEQUENCE [LARGE SCALE GENOMIC DNA]</scope>
    <source>
        <strain evidence="4">12NC29</strain>
    </source>
</reference>